<dbReference type="Proteomes" id="UP000191055">
    <property type="component" value="Unassembled WGS sequence"/>
</dbReference>
<sequence>MYQISLFLCKITYFQKVTNEPSQIGSFLPLAGQTTLLQVGSIALWGAGLDVSDGTANPAEKESAVGCADFDQVNLAGNAFVGLSSTVNRIVDVTALVFEDF</sequence>
<protein>
    <submittedName>
        <fullName evidence="1">Uncharacterized protein</fullName>
    </submittedName>
</protein>
<organism evidence="1 2">
    <name type="scientific">Alkalitalea saponilacus</name>
    <dbReference type="NCBI Taxonomy" id="889453"/>
    <lineage>
        <taxon>Bacteria</taxon>
        <taxon>Pseudomonadati</taxon>
        <taxon>Bacteroidota</taxon>
        <taxon>Bacteroidia</taxon>
        <taxon>Marinilabiliales</taxon>
        <taxon>Marinilabiliaceae</taxon>
        <taxon>Alkalitalea</taxon>
    </lineage>
</organism>
<keyword evidence="2" id="KW-1185">Reference proteome</keyword>
<proteinExistence type="predicted"/>
<gene>
    <name evidence="1" type="ORF">SAMN03080601_00608</name>
</gene>
<reference evidence="1 2" key="1">
    <citation type="submission" date="2017-02" db="EMBL/GenBank/DDBJ databases">
        <authorList>
            <person name="Peterson S.W."/>
        </authorList>
    </citation>
    <scope>NUCLEOTIDE SEQUENCE [LARGE SCALE GENOMIC DNA]</scope>
    <source>
        <strain evidence="1 2">DSM 24412</strain>
    </source>
</reference>
<name>A0A1T5BTG0_9BACT</name>
<accession>A0A1T5BTG0</accession>
<evidence type="ECO:0000313" key="2">
    <source>
        <dbReference type="Proteomes" id="UP000191055"/>
    </source>
</evidence>
<dbReference type="AlphaFoldDB" id="A0A1T5BTG0"/>
<evidence type="ECO:0000313" key="1">
    <source>
        <dbReference type="EMBL" id="SKB50170.1"/>
    </source>
</evidence>
<dbReference type="EMBL" id="FUYV01000002">
    <property type="protein sequence ID" value="SKB50170.1"/>
    <property type="molecule type" value="Genomic_DNA"/>
</dbReference>